<dbReference type="InterPro" id="IPR025724">
    <property type="entry name" value="GAG-pre-integrase_dom"/>
</dbReference>
<dbReference type="Gramene" id="C.cajan_21185.t">
    <property type="protein sequence ID" value="C.cajan_21185.t.cds1"/>
    <property type="gene ID" value="C.cajan_21185"/>
</dbReference>
<dbReference type="GO" id="GO:0008233">
    <property type="term" value="F:peptidase activity"/>
    <property type="evidence" value="ECO:0007669"/>
    <property type="project" value="UniProtKB-KW"/>
</dbReference>
<dbReference type="Pfam" id="PF14244">
    <property type="entry name" value="Retrotran_gag_3"/>
    <property type="match status" value="1"/>
</dbReference>
<dbReference type="InterPro" id="IPR036397">
    <property type="entry name" value="RNaseH_sf"/>
</dbReference>
<organism evidence="3 4">
    <name type="scientific">Cajanus cajan</name>
    <name type="common">Pigeon pea</name>
    <name type="synonym">Cajanus indicus</name>
    <dbReference type="NCBI Taxonomy" id="3821"/>
    <lineage>
        <taxon>Eukaryota</taxon>
        <taxon>Viridiplantae</taxon>
        <taxon>Streptophyta</taxon>
        <taxon>Embryophyta</taxon>
        <taxon>Tracheophyta</taxon>
        <taxon>Spermatophyta</taxon>
        <taxon>Magnoliopsida</taxon>
        <taxon>eudicotyledons</taxon>
        <taxon>Gunneridae</taxon>
        <taxon>Pentapetalae</taxon>
        <taxon>rosids</taxon>
        <taxon>fabids</taxon>
        <taxon>Fabales</taxon>
        <taxon>Fabaceae</taxon>
        <taxon>Papilionoideae</taxon>
        <taxon>50 kb inversion clade</taxon>
        <taxon>NPAAA clade</taxon>
        <taxon>indigoferoid/millettioid clade</taxon>
        <taxon>Phaseoleae</taxon>
        <taxon>Cajanus</taxon>
    </lineage>
</organism>
<dbReference type="EMBL" id="CM003606">
    <property type="protein sequence ID" value="KYP68194.1"/>
    <property type="molecule type" value="Genomic_DNA"/>
</dbReference>
<protein>
    <submittedName>
        <fullName evidence="3">Retrovirus-related Pol polyprotein from transposon TNT 1-94</fullName>
    </submittedName>
</protein>
<dbReference type="InterPro" id="IPR029472">
    <property type="entry name" value="Copia-like_N"/>
</dbReference>
<dbReference type="InterPro" id="IPR012337">
    <property type="entry name" value="RNaseH-like_sf"/>
</dbReference>
<dbReference type="Pfam" id="PF00665">
    <property type="entry name" value="rve"/>
    <property type="match status" value="1"/>
</dbReference>
<dbReference type="GO" id="GO:0003676">
    <property type="term" value="F:nucleic acid binding"/>
    <property type="evidence" value="ECO:0007669"/>
    <property type="project" value="InterPro"/>
</dbReference>
<sequence>MADTATYPYYVQDAQNASNSLYIHPNESPSTVLVSPPLTDGNYHSWSRAMKMSLLTKNKLGFVDGTIAEPPKENAVFPFWERGNMLVLSWLIKSMSVEIAQSILWREKASDVWKELRERFSHADLFRISEIQEEIFSQRQGDDSVSKFYTALKTLWDELDVLNPLPVCTCNPKCSCGAIKKIEEERNKNQVVRFLRGLNDQYSGVRSQLMLLDNLPNVNRVFALVAQQERQFATENAYVPKALIVASDDASHSKRNQGNGNGWNNRYTSKKCSWCGKMGHTIDVCYRKHGFPAGFKFKNSKNIVPRSANMLMTEENETNCPEDSSGKDTQESVRFGFTANQYQNLLALLPQQDQRDSTQHTAHVNAFTNSNPTRNGNVLISRWILDTGATDHISNSLSYFTAYKNIPPIKVSLPNGILVSDTISGTIHLSSSFVLTDVLFLLSLKFNLISVTKLTQTLHCKLTFLDDICLIQDSNACKMIGTAKAERGLYIFTQIVESSQSSVYSTISENFSCNFPSSLPNLWHYRLGHPCFDRSQALSEMFPFIYCNKNHVCDICHIAKQRKLSFPLSSSSTNTIFELIHADIWGPVFVMSIHGHSYFLTIVDDYSRHTWIYLLKNKAEVRPLIQAFCALVENQFQTTVKTIRTDNGKEFKFDQFYATKGIVHQTSCVETPQQNSIVERKHQHILNVARALLFQANLPKIFWSYAVTHSVYLINRIPTPVLDNKCPYQLLYKCLPDLTQLKVFGSLCFSSTLVSHRTKFDPRATRCIFLGYKSGTKGYIVYDLKTRELSVSRNVVFHENIFPYQLKSPTNATSNSSIPLPTFIPTEPFDYTQPQTESEPEIPQNPLLDSEIAETVTTPHNPIPIPQCSTKRIIKPLHIYRIITATLFLPLMCHINLQAKVISILFLKCFPMIV</sequence>
<dbReference type="GO" id="GO:0015074">
    <property type="term" value="P:DNA integration"/>
    <property type="evidence" value="ECO:0007669"/>
    <property type="project" value="InterPro"/>
</dbReference>
<dbReference type="Proteomes" id="UP000075243">
    <property type="component" value="Chromosome 4"/>
</dbReference>
<evidence type="ECO:0000313" key="3">
    <source>
        <dbReference type="EMBL" id="KYP68194.1"/>
    </source>
</evidence>
<dbReference type="Pfam" id="PF13976">
    <property type="entry name" value="gag_pre-integrs"/>
    <property type="match status" value="1"/>
</dbReference>
<dbReference type="GO" id="GO:0006508">
    <property type="term" value="P:proteolysis"/>
    <property type="evidence" value="ECO:0007669"/>
    <property type="project" value="UniProtKB-KW"/>
</dbReference>
<proteinExistence type="predicted"/>
<evidence type="ECO:0000256" key="1">
    <source>
        <dbReference type="ARBA" id="ARBA00022670"/>
    </source>
</evidence>
<dbReference type="InterPro" id="IPR054722">
    <property type="entry name" value="PolX-like_BBD"/>
</dbReference>
<feature type="domain" description="Integrase catalytic" evidence="2">
    <location>
        <begin position="563"/>
        <end position="735"/>
    </location>
</feature>
<accession>A0A151TMA1</accession>
<reference evidence="3 4" key="1">
    <citation type="journal article" date="2012" name="Nat. Biotechnol.">
        <title>Draft genome sequence of pigeonpea (Cajanus cajan), an orphan legume crop of resource-poor farmers.</title>
        <authorList>
            <person name="Varshney R.K."/>
            <person name="Chen W."/>
            <person name="Li Y."/>
            <person name="Bharti A.K."/>
            <person name="Saxena R.K."/>
            <person name="Schlueter J.A."/>
            <person name="Donoghue M.T."/>
            <person name="Azam S."/>
            <person name="Fan G."/>
            <person name="Whaley A.M."/>
            <person name="Farmer A.D."/>
            <person name="Sheridan J."/>
            <person name="Iwata A."/>
            <person name="Tuteja R."/>
            <person name="Penmetsa R.V."/>
            <person name="Wu W."/>
            <person name="Upadhyaya H.D."/>
            <person name="Yang S.P."/>
            <person name="Shah T."/>
            <person name="Saxena K.B."/>
            <person name="Michael T."/>
            <person name="McCombie W.R."/>
            <person name="Yang B."/>
            <person name="Zhang G."/>
            <person name="Yang H."/>
            <person name="Wang J."/>
            <person name="Spillane C."/>
            <person name="Cook D.R."/>
            <person name="May G.D."/>
            <person name="Xu X."/>
            <person name="Jackson S.A."/>
        </authorList>
    </citation>
    <scope>NUCLEOTIDE SEQUENCE [LARGE SCALE GENOMIC DNA]</scope>
    <source>
        <strain evidence="4">cv. Asha</strain>
    </source>
</reference>
<dbReference type="PANTHER" id="PTHR42648:SF31">
    <property type="entry name" value="RNA-DIRECTED DNA POLYMERASE"/>
    <property type="match status" value="1"/>
</dbReference>
<dbReference type="Pfam" id="PF22936">
    <property type="entry name" value="Pol_BBD"/>
    <property type="match status" value="1"/>
</dbReference>
<dbReference type="PANTHER" id="PTHR42648">
    <property type="entry name" value="TRANSPOSASE, PUTATIVE-RELATED"/>
    <property type="match status" value="1"/>
</dbReference>
<dbReference type="PROSITE" id="PS50994">
    <property type="entry name" value="INTEGRASE"/>
    <property type="match status" value="1"/>
</dbReference>
<dbReference type="Pfam" id="PF25597">
    <property type="entry name" value="SH3_retrovirus"/>
    <property type="match status" value="1"/>
</dbReference>
<dbReference type="InterPro" id="IPR001584">
    <property type="entry name" value="Integrase_cat-core"/>
</dbReference>
<keyword evidence="4" id="KW-1185">Reference proteome</keyword>
<dbReference type="InterPro" id="IPR057670">
    <property type="entry name" value="SH3_retrovirus"/>
</dbReference>
<dbReference type="AlphaFoldDB" id="A0A151TMA1"/>
<evidence type="ECO:0000259" key="2">
    <source>
        <dbReference type="PROSITE" id="PS50994"/>
    </source>
</evidence>
<dbReference type="Gene3D" id="3.30.420.10">
    <property type="entry name" value="Ribonuclease H-like superfamily/Ribonuclease H"/>
    <property type="match status" value="1"/>
</dbReference>
<keyword evidence="1" id="KW-0378">Hydrolase</keyword>
<keyword evidence="1" id="KW-0645">Protease</keyword>
<name>A0A151TMA1_CAJCA</name>
<dbReference type="InterPro" id="IPR039537">
    <property type="entry name" value="Retrotran_Ty1/copia-like"/>
</dbReference>
<dbReference type="SUPFAM" id="SSF53098">
    <property type="entry name" value="Ribonuclease H-like"/>
    <property type="match status" value="1"/>
</dbReference>
<evidence type="ECO:0000313" key="4">
    <source>
        <dbReference type="Proteomes" id="UP000075243"/>
    </source>
</evidence>
<gene>
    <name evidence="3" type="ORF">KK1_021814</name>
</gene>
<dbReference type="OMA" id="PLMCHIN"/>